<proteinExistence type="predicted"/>
<evidence type="ECO:0000256" key="1">
    <source>
        <dbReference type="ARBA" id="ARBA00022729"/>
    </source>
</evidence>
<dbReference type="Proteomes" id="UP000248198">
    <property type="component" value="Unassembled WGS sequence"/>
</dbReference>
<evidence type="ECO:0000313" key="4">
    <source>
        <dbReference type="EMBL" id="PYF72880.1"/>
    </source>
</evidence>
<evidence type="ECO:0000313" key="5">
    <source>
        <dbReference type="Proteomes" id="UP000248198"/>
    </source>
</evidence>
<gene>
    <name evidence="4" type="ORF">B0O44_105254</name>
</gene>
<dbReference type="OrthoDB" id="759287at2"/>
<feature type="chain" id="PRO_5016363069" evidence="2">
    <location>
        <begin position="24"/>
        <end position="192"/>
    </location>
</feature>
<sequence length="192" mass="21412">MKFFRLLSTGLLLSSMISLSAMAQDKGQEKPPRFIFSPSFEFLRSTHGNFFNGPSLKVNYNSSSKFKLGMGIEYSSSAVHHDNGFVLYDVRFIPVYANLKYEFSQKSKFTPYAEASLGLTFAKYDEAPDANPTAKTRITEQGFYAYGGFGLKYAVTNRVKPFVGVGLKGFQNSFNDLDVNPHGITFHVGVSF</sequence>
<dbReference type="InterPro" id="IPR027385">
    <property type="entry name" value="Beta-barrel_OMP"/>
</dbReference>
<comment type="caution">
    <text evidence="4">The sequence shown here is derived from an EMBL/GenBank/DDBJ whole genome shotgun (WGS) entry which is preliminary data.</text>
</comment>
<keyword evidence="1 2" id="KW-0732">Signal</keyword>
<dbReference type="EMBL" id="QKLU01000005">
    <property type="protein sequence ID" value="PYF72880.1"/>
    <property type="molecule type" value="Genomic_DNA"/>
</dbReference>
<protein>
    <submittedName>
        <fullName evidence="4">Outer membrane protein with beta-barrel domain</fullName>
    </submittedName>
</protein>
<dbReference type="InterPro" id="IPR011250">
    <property type="entry name" value="OMP/PagP_B-barrel"/>
</dbReference>
<evidence type="ECO:0000256" key="2">
    <source>
        <dbReference type="SAM" id="SignalP"/>
    </source>
</evidence>
<dbReference type="Pfam" id="PF13505">
    <property type="entry name" value="OMP_b-brl"/>
    <property type="match status" value="1"/>
</dbReference>
<dbReference type="AlphaFoldDB" id="A0A318UBS6"/>
<dbReference type="RefSeq" id="WP_110832721.1">
    <property type="nucleotide sequence ID" value="NZ_QKLU01000005.1"/>
</dbReference>
<evidence type="ECO:0000259" key="3">
    <source>
        <dbReference type="Pfam" id="PF13505"/>
    </source>
</evidence>
<name>A0A318UBS6_9SPHI</name>
<feature type="signal peptide" evidence="2">
    <location>
        <begin position="1"/>
        <end position="23"/>
    </location>
</feature>
<reference evidence="4 5" key="1">
    <citation type="submission" date="2018-06" db="EMBL/GenBank/DDBJ databases">
        <title>Genomic Encyclopedia of Archaeal and Bacterial Type Strains, Phase II (KMG-II): from individual species to whole genera.</title>
        <authorList>
            <person name="Goeker M."/>
        </authorList>
    </citation>
    <scope>NUCLEOTIDE SEQUENCE [LARGE SCALE GENOMIC DNA]</scope>
    <source>
        <strain evidence="4 5">DSM 27372</strain>
    </source>
</reference>
<feature type="domain" description="Outer membrane protein beta-barrel" evidence="3">
    <location>
        <begin position="11"/>
        <end position="192"/>
    </location>
</feature>
<dbReference type="SUPFAM" id="SSF56925">
    <property type="entry name" value="OMPA-like"/>
    <property type="match status" value="1"/>
</dbReference>
<accession>A0A318UBS6</accession>
<keyword evidence="5" id="KW-1185">Reference proteome</keyword>
<dbReference type="Gene3D" id="2.40.160.20">
    <property type="match status" value="1"/>
</dbReference>
<organism evidence="4 5">
    <name type="scientific">Pedobacter nutrimenti</name>
    <dbReference type="NCBI Taxonomy" id="1241337"/>
    <lineage>
        <taxon>Bacteria</taxon>
        <taxon>Pseudomonadati</taxon>
        <taxon>Bacteroidota</taxon>
        <taxon>Sphingobacteriia</taxon>
        <taxon>Sphingobacteriales</taxon>
        <taxon>Sphingobacteriaceae</taxon>
        <taxon>Pedobacter</taxon>
    </lineage>
</organism>